<proteinExistence type="predicted"/>
<accession>A0A7S8HFK6</accession>
<dbReference type="RefSeq" id="WP_239671611.1">
    <property type="nucleotide sequence ID" value="NZ_CP049742.1"/>
</dbReference>
<dbReference type="EMBL" id="CP049742">
    <property type="protein sequence ID" value="QPC46943.1"/>
    <property type="molecule type" value="Genomic_DNA"/>
</dbReference>
<keyword evidence="3" id="KW-1185">Reference proteome</keyword>
<dbReference type="SUPFAM" id="SSF53187">
    <property type="entry name" value="Zn-dependent exopeptidases"/>
    <property type="match status" value="1"/>
</dbReference>
<dbReference type="Gene3D" id="3.40.630.40">
    <property type="entry name" value="Zn-dependent exopeptidases"/>
    <property type="match status" value="1"/>
</dbReference>
<sequence length="399" mass="44615">MRNKYPTPISVTFPIQQMMKSIIMMLLFFISLFSLVGVLSSLQNNVPFSQNQLKKSIQLVEPSALFQLLAMENKALASAAPQEEQFFTGNQFMKLVSNVRLEDPRSFLGRELPGFSIFDSVILVAGEGTDYTNLPIESNPPADFFKGEEPELVGDPIPSEEPTEDPVEKPTNNLTTGDRKPFYIYFSHNRESFLPYLKGVTNPDLAMHSKINVTLIGDELQKQLQNSGIGSIIEKTDITGRLPHGSYGKSYIESREVVTAAMQNRKDIQYLIDIHRDAARKNVTTLTVGDKKYAKLFFVIGGKNKNYEKNAELANELHQMLEKKIPGISRGVKLQAEPGNNGIYNQDLSEKSFLIEFGGVDNTFEELNATAAVFADVLSEYYWQAEGVTSTVEEDASEQ</sequence>
<evidence type="ECO:0000313" key="3">
    <source>
        <dbReference type="Proteomes" id="UP000593626"/>
    </source>
</evidence>
<feature type="region of interest" description="Disordered" evidence="1">
    <location>
        <begin position="154"/>
        <end position="174"/>
    </location>
</feature>
<dbReference type="Proteomes" id="UP000593626">
    <property type="component" value="Chromosome"/>
</dbReference>
<organism evidence="2 3">
    <name type="scientific">Mangrovibacillus cuniculi</name>
    <dbReference type="NCBI Taxonomy" id="2593652"/>
    <lineage>
        <taxon>Bacteria</taxon>
        <taxon>Bacillati</taxon>
        <taxon>Bacillota</taxon>
        <taxon>Bacilli</taxon>
        <taxon>Bacillales</taxon>
        <taxon>Bacillaceae</taxon>
        <taxon>Mangrovibacillus</taxon>
    </lineage>
</organism>
<reference evidence="2 3" key="1">
    <citation type="submission" date="2019-07" db="EMBL/GenBank/DDBJ databases">
        <title>Genome sequence of 2 isolates from Red Sea Mangroves.</title>
        <authorList>
            <person name="Sefrji F."/>
            <person name="Michoud G."/>
            <person name="Merlino G."/>
            <person name="Daffonchio D."/>
        </authorList>
    </citation>
    <scope>NUCLEOTIDE SEQUENCE [LARGE SCALE GENOMIC DNA]</scope>
    <source>
        <strain evidence="2 3">R1DC41</strain>
    </source>
</reference>
<evidence type="ECO:0000313" key="2">
    <source>
        <dbReference type="EMBL" id="QPC46943.1"/>
    </source>
</evidence>
<evidence type="ECO:0000256" key="1">
    <source>
        <dbReference type="SAM" id="MobiDB-lite"/>
    </source>
</evidence>
<dbReference type="AlphaFoldDB" id="A0A7S8HFK6"/>
<dbReference type="KEGG" id="mcui:G8O30_08200"/>
<protein>
    <submittedName>
        <fullName evidence="2">Stage II sporulation protein P</fullName>
    </submittedName>
</protein>
<gene>
    <name evidence="2" type="ORF">G8O30_08200</name>
</gene>
<dbReference type="InterPro" id="IPR010897">
    <property type="entry name" value="Spore_II_P"/>
</dbReference>
<dbReference type="Pfam" id="PF07454">
    <property type="entry name" value="SpoIIP"/>
    <property type="match status" value="1"/>
</dbReference>
<dbReference type="NCBIfam" id="TIGR02867">
    <property type="entry name" value="spore_II_P"/>
    <property type="match status" value="1"/>
</dbReference>
<name>A0A7S8HFK6_9BACI</name>